<dbReference type="InterPro" id="IPR041451">
    <property type="entry name" value="RecD2_SH13"/>
</dbReference>
<dbReference type="InterPro" id="IPR027785">
    <property type="entry name" value="UvrD-like_helicase_C"/>
</dbReference>
<dbReference type="AlphaFoldDB" id="A0A809RVM9"/>
<proteinExistence type="predicted"/>
<dbReference type="GO" id="GO:0003678">
    <property type="term" value="F:DNA helicase activity"/>
    <property type="evidence" value="ECO:0007669"/>
    <property type="project" value="UniProtKB-ARBA"/>
</dbReference>
<dbReference type="GO" id="GO:0005524">
    <property type="term" value="F:ATP binding"/>
    <property type="evidence" value="ECO:0007669"/>
    <property type="project" value="UniProtKB-KW"/>
</dbReference>
<dbReference type="CDD" id="cd18809">
    <property type="entry name" value="SF1_C_RecD"/>
    <property type="match status" value="1"/>
</dbReference>
<evidence type="ECO:0000256" key="1">
    <source>
        <dbReference type="ARBA" id="ARBA00022741"/>
    </source>
</evidence>
<organism evidence="5 6">
    <name type="scientific">Mycoplasmopsis felis</name>
    <dbReference type="NCBI Taxonomy" id="33923"/>
    <lineage>
        <taxon>Bacteria</taxon>
        <taxon>Bacillati</taxon>
        <taxon>Mycoplasmatota</taxon>
        <taxon>Mycoplasmoidales</taxon>
        <taxon>Metamycoplasmataceae</taxon>
        <taxon>Mycoplasmopsis</taxon>
    </lineage>
</organism>
<evidence type="ECO:0000313" key="6">
    <source>
        <dbReference type="Proteomes" id="UP000464317"/>
    </source>
</evidence>
<evidence type="ECO:0000259" key="4">
    <source>
        <dbReference type="Pfam" id="PF18335"/>
    </source>
</evidence>
<keyword evidence="2" id="KW-0067">ATP-binding</keyword>
<dbReference type="EMBL" id="AP022325">
    <property type="protein sequence ID" value="BBU48041.1"/>
    <property type="molecule type" value="Genomic_DNA"/>
</dbReference>
<dbReference type="PANTHER" id="PTHR43788">
    <property type="entry name" value="DNA2/NAM7 HELICASE FAMILY MEMBER"/>
    <property type="match status" value="1"/>
</dbReference>
<evidence type="ECO:0000313" key="5">
    <source>
        <dbReference type="EMBL" id="BBU48041.1"/>
    </source>
</evidence>
<sequence length="796" mass="93535">MVNLSKEKITGKFVKLLKGSSSQGWGFLLFETTDKKKKISIYTRKNVPDLYKKYEIEIQQSTTNKNSFVLLSFVPILELVDTDIEIKEHILKIQKIGKITAQKVFDKWGKTFFKMLGPLEVNKNILKEILNEQQIDNSFNYYEHNQETINKILKLSEQESEFYKENIRFFYSNDLIDLYDFLKKKFETESIDFISKYKNINPYLLYIEDNFNLYTVDRFAILLGYDIYSNKRFKAFILKVMVSLEENNSTLFSLKEVYKEFLKTISLDHFAENLNLFQKSLSNLIDKNKVKLINNKITRNITYEKELFISKQLINLSKNKKIVLNSEEEKNLSYLSDEQKNAYYNFINQNFLIVSGNPGTGKSNLIKHFYNTLKINNQKPEKDFFILTPTGRASSILSSKNKILTRTIHSFLKIKDDTEEVEIKENYDEVKTIIIDEFSMVNISVFYKLLKTCTNLEKLILVGDKDQLPAIGPGDILNDLINSNLFPIVILKKFYRSSSLEIKKYVDFINNIGDYTNPEYLKNILTYFEELYKKEKINEQTFSFIQSNLLANNTSVLNDYYDLEDNWNEWLGNSLQNKPVNFLLYKEFEWDLLNLFKKSVNKHGIDNTIILCPMYKGDFGINKINNLIQESHNPNGKVVHTSKFNNEKILYKVGDKVIQLVNRYEQGLSNGDIGYIHTSEINENNEIRIKVKFILDNKERIITYSKEEFNSEINLAYAITVHKFQGSETDNVIFILNYNHRFMLSRKLVYTAISRAKKELWIFSKEQNLYSKFLVPRFLEKTEIYTNTQTILKGGL</sequence>
<keyword evidence="1" id="KW-0547">Nucleotide-binding</keyword>
<dbReference type="PANTHER" id="PTHR43788:SF6">
    <property type="entry name" value="DNA HELICASE B"/>
    <property type="match status" value="1"/>
</dbReference>
<dbReference type="Pfam" id="PF13538">
    <property type="entry name" value="UvrD_C_2"/>
    <property type="match status" value="1"/>
</dbReference>
<keyword evidence="6" id="KW-1185">Reference proteome</keyword>
<dbReference type="Pfam" id="PF18335">
    <property type="entry name" value="SH3_13"/>
    <property type="match status" value="1"/>
</dbReference>
<dbReference type="SUPFAM" id="SSF52540">
    <property type="entry name" value="P-loop containing nucleoside triphosphate hydrolases"/>
    <property type="match status" value="2"/>
</dbReference>
<dbReference type="Gene3D" id="3.40.50.300">
    <property type="entry name" value="P-loop containing nucleotide triphosphate hydrolases"/>
    <property type="match status" value="2"/>
</dbReference>
<protein>
    <submittedName>
        <fullName evidence="5">Uncharacterized protein</fullName>
    </submittedName>
</protein>
<dbReference type="Proteomes" id="UP000464317">
    <property type="component" value="Chromosome"/>
</dbReference>
<evidence type="ECO:0000256" key="2">
    <source>
        <dbReference type="ARBA" id="ARBA00022840"/>
    </source>
</evidence>
<reference evidence="5 6" key="1">
    <citation type="submission" date="2020-01" db="EMBL/GenBank/DDBJ databases">
        <title>Complete genome sequence of Mycoplasma felis strain Myco-2.</title>
        <authorList>
            <person name="Kinoshita Y."/>
            <person name="Niwa H."/>
            <person name="Uchida-Fujii E."/>
            <person name="Nukada T."/>
        </authorList>
    </citation>
    <scope>NUCLEOTIDE SEQUENCE [LARGE SCALE GENOMIC DNA]</scope>
    <source>
        <strain evidence="5 6">Myco-2</strain>
    </source>
</reference>
<gene>
    <name evidence="5" type="ORF">JPM2_7340</name>
</gene>
<dbReference type="KEGG" id="mfel:JPM2_7340"/>
<dbReference type="Pfam" id="PF13245">
    <property type="entry name" value="AAA_19"/>
    <property type="match status" value="1"/>
</dbReference>
<dbReference type="RefSeq" id="WP_161553415.1">
    <property type="nucleotide sequence ID" value="NZ_AP022325.1"/>
</dbReference>
<dbReference type="CDD" id="cd17933">
    <property type="entry name" value="DEXSc_RecD-like"/>
    <property type="match status" value="1"/>
</dbReference>
<dbReference type="InterPro" id="IPR050534">
    <property type="entry name" value="Coronavir_polyprotein_1ab"/>
</dbReference>
<accession>A0A809RVM9</accession>
<dbReference type="InterPro" id="IPR027417">
    <property type="entry name" value="P-loop_NTPase"/>
</dbReference>
<feature type="domain" description="UvrD-like helicase C-terminal" evidence="3">
    <location>
        <begin position="715"/>
        <end position="762"/>
    </location>
</feature>
<evidence type="ECO:0000259" key="3">
    <source>
        <dbReference type="Pfam" id="PF13538"/>
    </source>
</evidence>
<name>A0A809RVM9_9BACT</name>
<feature type="domain" description="ATP-dependent RecD2 DNA helicase SH3" evidence="4">
    <location>
        <begin position="624"/>
        <end position="693"/>
    </location>
</feature>